<protein>
    <submittedName>
        <fullName evidence="1">Uncharacterized protein</fullName>
    </submittedName>
</protein>
<dbReference type="Proteomes" id="UP000198642">
    <property type="component" value="Unassembled WGS sequence"/>
</dbReference>
<gene>
    <name evidence="1" type="ORF">SAMN04488072_102170</name>
</gene>
<evidence type="ECO:0000313" key="2">
    <source>
        <dbReference type="Proteomes" id="UP000198642"/>
    </source>
</evidence>
<dbReference type="AlphaFoldDB" id="A0A1I0W456"/>
<dbReference type="RefSeq" id="WP_090233703.1">
    <property type="nucleotide sequence ID" value="NZ_FOJW01000002.1"/>
</dbReference>
<dbReference type="STRING" id="237679.SAMN04488072_102170"/>
<reference evidence="1 2" key="1">
    <citation type="submission" date="2016-10" db="EMBL/GenBank/DDBJ databases">
        <authorList>
            <person name="de Groot N.N."/>
        </authorList>
    </citation>
    <scope>NUCLEOTIDE SEQUENCE [LARGE SCALE GENOMIC DNA]</scope>
    <source>
        <strain evidence="1 2">CGMCC 1.3702</strain>
    </source>
</reference>
<sequence>MKNSPDIVIDKLQIVMEGDGFLEDKSRNISDLRDVTMGDNFNQGDNVSQTSIKQTPELREVLEQLKEEIKNIPSADKQEVAEMHYDLLEEYIEQNEPSKIKKSLIALNEILSTSGSIFTIADQFGISIS</sequence>
<evidence type="ECO:0000313" key="1">
    <source>
        <dbReference type="EMBL" id="SFA83010.1"/>
    </source>
</evidence>
<proteinExistence type="predicted"/>
<dbReference type="EMBL" id="FOJW01000002">
    <property type="protein sequence ID" value="SFA83010.1"/>
    <property type="molecule type" value="Genomic_DNA"/>
</dbReference>
<accession>A0A1I0W456</accession>
<keyword evidence="2" id="KW-1185">Reference proteome</keyword>
<organism evidence="1 2">
    <name type="scientific">Lentibacillus halodurans</name>
    <dbReference type="NCBI Taxonomy" id="237679"/>
    <lineage>
        <taxon>Bacteria</taxon>
        <taxon>Bacillati</taxon>
        <taxon>Bacillota</taxon>
        <taxon>Bacilli</taxon>
        <taxon>Bacillales</taxon>
        <taxon>Bacillaceae</taxon>
        <taxon>Lentibacillus</taxon>
    </lineage>
</organism>
<name>A0A1I0W456_9BACI</name>